<keyword evidence="3" id="KW-1185">Reference proteome</keyword>
<comment type="caution">
    <text evidence="2">The sequence shown here is derived from an EMBL/GenBank/DDBJ whole genome shotgun (WGS) entry which is preliminary data.</text>
</comment>
<accession>A0ABP0SUD4</accession>
<dbReference type="Proteomes" id="UP001642484">
    <property type="component" value="Unassembled WGS sequence"/>
</dbReference>
<sequence length="287" mass="32086">MMTMFFMPPLNVRTSDGLKVTLELEFVYRLQMAKLRDLYMLVGDSGYRTFDSMKRLPVFASQNLIARNTLVHVASAAISAHATNFSAQAFYGDRGDVQGAFQAPLERRHAMPTALARDAMPCHAMLALVVSFQLQPAHFPKLYAAAIVETQEMKQDIQVAEQENKTKVIQKQTQLYSARQLAHQIIIKAEGEAQQTLVQNQADVAQFKYRQQVLAEGYSKALNFFSSQGQENQPSAFSRGSLSDPHAHKLYVPFFQDAVPNFLSYLKVEALKAHGGSQKTVKLTPVV</sequence>
<reference evidence="2 3" key="1">
    <citation type="submission" date="2024-02" db="EMBL/GenBank/DDBJ databases">
        <authorList>
            <person name="Chen Y."/>
            <person name="Shah S."/>
            <person name="Dougan E. K."/>
            <person name="Thang M."/>
            <person name="Chan C."/>
        </authorList>
    </citation>
    <scope>NUCLEOTIDE SEQUENCE [LARGE SCALE GENOMIC DNA]</scope>
</reference>
<protein>
    <recommendedName>
        <fullName evidence="1">Band 7 domain-containing protein</fullName>
    </recommendedName>
</protein>
<evidence type="ECO:0000259" key="1">
    <source>
        <dbReference type="Pfam" id="PF01145"/>
    </source>
</evidence>
<proteinExistence type="predicted"/>
<dbReference type="EMBL" id="CAXAMN010028250">
    <property type="protein sequence ID" value="CAK9115850.1"/>
    <property type="molecule type" value="Genomic_DNA"/>
</dbReference>
<name>A0ABP0SUD4_9DINO</name>
<dbReference type="InterPro" id="IPR001107">
    <property type="entry name" value="Band_7"/>
</dbReference>
<evidence type="ECO:0000313" key="3">
    <source>
        <dbReference type="Proteomes" id="UP001642484"/>
    </source>
</evidence>
<evidence type="ECO:0000313" key="2">
    <source>
        <dbReference type="EMBL" id="CAK9115850.1"/>
    </source>
</evidence>
<dbReference type="Pfam" id="PF01145">
    <property type="entry name" value="Band_7"/>
    <property type="match status" value="1"/>
</dbReference>
<gene>
    <name evidence="2" type="ORF">CCMP2556_LOCUS53585</name>
</gene>
<feature type="domain" description="Band 7" evidence="1">
    <location>
        <begin position="8"/>
        <end position="166"/>
    </location>
</feature>
<organism evidence="2 3">
    <name type="scientific">Durusdinium trenchii</name>
    <dbReference type="NCBI Taxonomy" id="1381693"/>
    <lineage>
        <taxon>Eukaryota</taxon>
        <taxon>Sar</taxon>
        <taxon>Alveolata</taxon>
        <taxon>Dinophyceae</taxon>
        <taxon>Suessiales</taxon>
        <taxon>Symbiodiniaceae</taxon>
        <taxon>Durusdinium</taxon>
    </lineage>
</organism>